<dbReference type="SUPFAM" id="SSF56601">
    <property type="entry name" value="beta-lactamase/transpeptidase-like"/>
    <property type="match status" value="1"/>
</dbReference>
<dbReference type="InterPro" id="IPR045155">
    <property type="entry name" value="Beta-lactam_cat"/>
</dbReference>
<dbReference type="GO" id="GO:0004180">
    <property type="term" value="F:carboxypeptidase activity"/>
    <property type="evidence" value="ECO:0007669"/>
    <property type="project" value="UniProtKB-KW"/>
</dbReference>
<keyword evidence="2" id="KW-0121">Carboxypeptidase</keyword>
<dbReference type="InterPro" id="IPR000871">
    <property type="entry name" value="Beta-lactam_class-A"/>
</dbReference>
<evidence type="ECO:0000313" key="2">
    <source>
        <dbReference type="EMBL" id="OUM47850.1"/>
    </source>
</evidence>
<reference evidence="2 3" key="1">
    <citation type="submission" date="2017-02" db="EMBL/GenBank/DDBJ databases">
        <title>Bacillus pseudomycoides isolate FSL K6-0042.</title>
        <authorList>
            <person name="Kovac J."/>
        </authorList>
    </citation>
    <scope>NUCLEOTIDE SEQUENCE [LARGE SCALE GENOMIC DNA]</scope>
    <source>
        <strain evidence="2 3">FSL K6-0042</strain>
    </source>
</reference>
<accession>A0A1Y3MHE2</accession>
<organism evidence="2 3">
    <name type="scientific">Bacillus pseudomycoides</name>
    <dbReference type="NCBI Taxonomy" id="64104"/>
    <lineage>
        <taxon>Bacteria</taxon>
        <taxon>Bacillati</taxon>
        <taxon>Bacillota</taxon>
        <taxon>Bacilli</taxon>
        <taxon>Bacillales</taxon>
        <taxon>Bacillaceae</taxon>
        <taxon>Bacillus</taxon>
        <taxon>Bacillus cereus group</taxon>
    </lineage>
</organism>
<dbReference type="InterPro" id="IPR012338">
    <property type="entry name" value="Beta-lactam/transpept-like"/>
</dbReference>
<dbReference type="Proteomes" id="UP000195321">
    <property type="component" value="Unassembled WGS sequence"/>
</dbReference>
<comment type="caution">
    <text evidence="2">The sequence shown here is derived from an EMBL/GenBank/DDBJ whole genome shotgun (WGS) entry which is preliminary data.</text>
</comment>
<name>A0A1Y3MHE2_9BACI</name>
<keyword evidence="2" id="KW-0645">Protease</keyword>
<dbReference type="GO" id="GO:0008800">
    <property type="term" value="F:beta-lactamase activity"/>
    <property type="evidence" value="ECO:0007669"/>
    <property type="project" value="InterPro"/>
</dbReference>
<dbReference type="GO" id="GO:0030655">
    <property type="term" value="P:beta-lactam antibiotic catabolic process"/>
    <property type="evidence" value="ECO:0007669"/>
    <property type="project" value="InterPro"/>
</dbReference>
<protein>
    <submittedName>
        <fullName evidence="2">D-alanyl-D-alanine carboxypeptidase</fullName>
    </submittedName>
</protein>
<evidence type="ECO:0000259" key="1">
    <source>
        <dbReference type="Pfam" id="PF13354"/>
    </source>
</evidence>
<dbReference type="PANTHER" id="PTHR35333">
    <property type="entry name" value="BETA-LACTAMASE"/>
    <property type="match status" value="1"/>
</dbReference>
<dbReference type="RefSeq" id="WP_016131781.1">
    <property type="nucleotide sequence ID" value="NZ_CP189809.1"/>
</dbReference>
<sequence length="369" mass="42226">MRKVIICAGIIGVFIVLISGNFLVKKVWSSNNDDAQYVASFVEEHKDEKNSALLIKRNDKVVYSVNPDVVLPVASTMKLIVALEFTKQVVDGRIDPNSYVSIDDVNRYYIPNTDGGAQDRWQKYLMKTGKMDENAVSLEEVAKGMVKFSSNANTEYLMDRLGLDYINQNLQSLSLPSHQPLFPIVSSLYIPGYLQKELHIPKSKLEKKLKEMSSEEYRRYAMLIHERLKEKGPLLQKEIPLYLEGKYEKIWSDRLPAASANDYMVLLEKANHKKGFTKAGENEWANLVETDMKAKKYRKSFRHAGQKNGYTPWTLAKAVYATDKLGNCTEIVFLANQLDEDDSTELRKHLLNLHFQVLKSEKYDATVIK</sequence>
<dbReference type="PANTHER" id="PTHR35333:SF3">
    <property type="entry name" value="BETA-LACTAMASE-TYPE TRANSPEPTIDASE FOLD CONTAINING PROTEIN"/>
    <property type="match status" value="1"/>
</dbReference>
<dbReference type="EMBL" id="MWPX01000018">
    <property type="protein sequence ID" value="OUM47850.1"/>
    <property type="molecule type" value="Genomic_DNA"/>
</dbReference>
<proteinExistence type="predicted"/>
<dbReference type="Pfam" id="PF13354">
    <property type="entry name" value="Beta-lactamase2"/>
    <property type="match status" value="1"/>
</dbReference>
<dbReference type="Gene3D" id="3.40.710.10">
    <property type="entry name" value="DD-peptidase/beta-lactamase superfamily"/>
    <property type="match status" value="1"/>
</dbReference>
<dbReference type="AlphaFoldDB" id="A0A1Y3MHE2"/>
<feature type="domain" description="Beta-lactamase class A catalytic" evidence="1">
    <location>
        <begin position="61"/>
        <end position="176"/>
    </location>
</feature>
<evidence type="ECO:0000313" key="3">
    <source>
        <dbReference type="Proteomes" id="UP000195321"/>
    </source>
</evidence>
<keyword evidence="2" id="KW-0378">Hydrolase</keyword>
<gene>
    <name evidence="2" type="ORF">BW425_16105</name>
</gene>
<dbReference type="GO" id="GO:0046677">
    <property type="term" value="P:response to antibiotic"/>
    <property type="evidence" value="ECO:0007669"/>
    <property type="project" value="InterPro"/>
</dbReference>